<gene>
    <name evidence="9" type="ORF">GBAR_LOCUS2066</name>
</gene>
<comment type="caution">
    <text evidence="9">The sequence shown here is derived from an EMBL/GenBank/DDBJ whole genome shotgun (WGS) entry which is preliminary data.</text>
</comment>
<dbReference type="EMBL" id="CASHTH010000294">
    <property type="protein sequence ID" value="CAI7997120.1"/>
    <property type="molecule type" value="Genomic_DNA"/>
</dbReference>
<dbReference type="PROSITE" id="PS50011">
    <property type="entry name" value="PROTEIN_KINASE_DOM"/>
    <property type="match status" value="1"/>
</dbReference>
<proteinExistence type="inferred from homology"/>
<keyword evidence="2" id="KW-0808">Transferase</keyword>
<dbReference type="InterPro" id="IPR000719">
    <property type="entry name" value="Prot_kinase_dom"/>
</dbReference>
<keyword evidence="4 9" id="KW-0418">Kinase</keyword>
<dbReference type="InterPro" id="IPR011009">
    <property type="entry name" value="Kinase-like_dom_sf"/>
</dbReference>
<evidence type="ECO:0000256" key="3">
    <source>
        <dbReference type="ARBA" id="ARBA00022741"/>
    </source>
</evidence>
<dbReference type="Pfam" id="PF00069">
    <property type="entry name" value="Pkinase"/>
    <property type="match status" value="1"/>
</dbReference>
<dbReference type="InterPro" id="IPR017441">
    <property type="entry name" value="Protein_kinase_ATP_BS"/>
</dbReference>
<dbReference type="Proteomes" id="UP001174909">
    <property type="component" value="Unassembled WGS sequence"/>
</dbReference>
<evidence type="ECO:0000256" key="2">
    <source>
        <dbReference type="ARBA" id="ARBA00022679"/>
    </source>
</evidence>
<dbReference type="SMART" id="SM00220">
    <property type="entry name" value="S_TKc"/>
    <property type="match status" value="1"/>
</dbReference>
<dbReference type="Gene3D" id="1.10.510.10">
    <property type="entry name" value="Transferase(Phosphotransferase) domain 1"/>
    <property type="match status" value="1"/>
</dbReference>
<protein>
    <submittedName>
        <fullName evidence="9">Tau-tubulin kinase 1</fullName>
    </submittedName>
</protein>
<evidence type="ECO:0000259" key="8">
    <source>
        <dbReference type="PROSITE" id="PS50011"/>
    </source>
</evidence>
<keyword evidence="1" id="KW-0723">Serine/threonine-protein kinase</keyword>
<keyword evidence="3 7" id="KW-0547">Nucleotide-binding</keyword>
<evidence type="ECO:0000256" key="1">
    <source>
        <dbReference type="ARBA" id="ARBA00022527"/>
    </source>
</evidence>
<evidence type="ECO:0000256" key="4">
    <source>
        <dbReference type="ARBA" id="ARBA00022777"/>
    </source>
</evidence>
<dbReference type="PROSITE" id="PS00107">
    <property type="entry name" value="PROTEIN_KINASE_ATP"/>
    <property type="match status" value="1"/>
</dbReference>
<dbReference type="AlphaFoldDB" id="A0AA35VXM2"/>
<accession>A0AA35VXM2</accession>
<evidence type="ECO:0000256" key="5">
    <source>
        <dbReference type="ARBA" id="ARBA00022840"/>
    </source>
</evidence>
<dbReference type="GO" id="GO:0005524">
    <property type="term" value="F:ATP binding"/>
    <property type="evidence" value="ECO:0007669"/>
    <property type="project" value="UniProtKB-UniRule"/>
</dbReference>
<dbReference type="GO" id="GO:0015630">
    <property type="term" value="C:microtubule cytoskeleton"/>
    <property type="evidence" value="ECO:0007669"/>
    <property type="project" value="UniProtKB-ARBA"/>
</dbReference>
<dbReference type="FunFam" id="3.30.200.20:FF:000358">
    <property type="entry name" value="Tau tubulin kinase 2b"/>
    <property type="match status" value="1"/>
</dbReference>
<dbReference type="SUPFAM" id="SSF56112">
    <property type="entry name" value="Protein kinase-like (PK-like)"/>
    <property type="match status" value="1"/>
</dbReference>
<feature type="binding site" evidence="7">
    <location>
        <position position="49"/>
    </location>
    <ligand>
        <name>ATP</name>
        <dbReference type="ChEBI" id="CHEBI:30616"/>
    </ligand>
</feature>
<reference evidence="9" key="1">
    <citation type="submission" date="2023-03" db="EMBL/GenBank/DDBJ databases">
        <authorList>
            <person name="Steffen K."/>
            <person name="Cardenas P."/>
        </authorList>
    </citation>
    <scope>NUCLEOTIDE SEQUENCE</scope>
</reference>
<evidence type="ECO:0000313" key="9">
    <source>
        <dbReference type="EMBL" id="CAI7997120.1"/>
    </source>
</evidence>
<dbReference type="PANTHER" id="PTHR11909">
    <property type="entry name" value="CASEIN KINASE-RELATED"/>
    <property type="match status" value="1"/>
</dbReference>
<evidence type="ECO:0000256" key="7">
    <source>
        <dbReference type="PROSITE-ProRule" id="PRU10141"/>
    </source>
</evidence>
<comment type="similarity">
    <text evidence="6">Belongs to the protein kinase superfamily. CK1 Ser/Thr protein kinase family.</text>
</comment>
<evidence type="ECO:0000313" key="10">
    <source>
        <dbReference type="Proteomes" id="UP001174909"/>
    </source>
</evidence>
<dbReference type="InterPro" id="IPR050235">
    <property type="entry name" value="CK1_Ser-Thr_kinase"/>
</dbReference>
<dbReference type="GO" id="GO:0004674">
    <property type="term" value="F:protein serine/threonine kinase activity"/>
    <property type="evidence" value="ECO:0007669"/>
    <property type="project" value="UniProtKB-KW"/>
</dbReference>
<name>A0AA35VXM2_GEOBA</name>
<keyword evidence="5 7" id="KW-0067">ATP-binding</keyword>
<organism evidence="9 10">
    <name type="scientific">Geodia barretti</name>
    <name type="common">Barrett's horny sponge</name>
    <dbReference type="NCBI Taxonomy" id="519541"/>
    <lineage>
        <taxon>Eukaryota</taxon>
        <taxon>Metazoa</taxon>
        <taxon>Porifera</taxon>
        <taxon>Demospongiae</taxon>
        <taxon>Heteroscleromorpha</taxon>
        <taxon>Tetractinellida</taxon>
        <taxon>Astrophorina</taxon>
        <taxon>Geodiidae</taxon>
        <taxon>Geodia</taxon>
    </lineage>
</organism>
<feature type="domain" description="Protein kinase" evidence="8">
    <location>
        <begin position="20"/>
        <end position="200"/>
    </location>
</feature>
<keyword evidence="10" id="KW-1185">Reference proteome</keyword>
<evidence type="ECO:0000256" key="6">
    <source>
        <dbReference type="ARBA" id="ARBA00061588"/>
    </source>
</evidence>
<sequence>MSSSEDAPLLTGGVFLKDRWEVLRKIGRGGFGEIYKAKDHDTGERCAIKAESAVSSKQVLKMEVVVLKRLQSCSPHICILLGCGRTDRINYMVMSLLGPNLSELRKQQPNQKFSLSTTLRVGVQVIAAVRAMHNCGFLHRDIKPSNFAIGASSVTKQTCYMLDFGLARQYVTPTGEIRAPETGGRVPWDRQIRFNQRPPV</sequence>